<organism evidence="2 3">
    <name type="scientific">Porphyra umbilicalis</name>
    <name type="common">Purple laver</name>
    <name type="synonym">Red alga</name>
    <dbReference type="NCBI Taxonomy" id="2786"/>
    <lineage>
        <taxon>Eukaryota</taxon>
        <taxon>Rhodophyta</taxon>
        <taxon>Bangiophyceae</taxon>
        <taxon>Bangiales</taxon>
        <taxon>Bangiaceae</taxon>
        <taxon>Porphyra</taxon>
    </lineage>
</organism>
<accession>A0A1X6NIA3</accession>
<protein>
    <submittedName>
        <fullName evidence="2">Uncharacterized protein</fullName>
    </submittedName>
</protein>
<reference evidence="2 3" key="1">
    <citation type="submission" date="2017-03" db="EMBL/GenBank/DDBJ databases">
        <title>WGS assembly of Porphyra umbilicalis.</title>
        <authorList>
            <person name="Brawley S.H."/>
            <person name="Blouin N.A."/>
            <person name="Ficko-Blean E."/>
            <person name="Wheeler G.L."/>
            <person name="Lohr M."/>
            <person name="Goodson H.V."/>
            <person name="Jenkins J.W."/>
            <person name="Blaby-Haas C.E."/>
            <person name="Helliwell K.E."/>
            <person name="Chan C."/>
            <person name="Marriage T."/>
            <person name="Bhattacharya D."/>
            <person name="Klein A.S."/>
            <person name="Badis Y."/>
            <person name="Brodie J."/>
            <person name="Cao Y."/>
            <person name="Collen J."/>
            <person name="Dittami S.M."/>
            <person name="Gachon C.M."/>
            <person name="Green B.R."/>
            <person name="Karpowicz S."/>
            <person name="Kim J.W."/>
            <person name="Kudahl U."/>
            <person name="Lin S."/>
            <person name="Michel G."/>
            <person name="Mittag M."/>
            <person name="Olson B.J."/>
            <person name="Pangilinan J."/>
            <person name="Peng Y."/>
            <person name="Qiu H."/>
            <person name="Shu S."/>
            <person name="Singer J.T."/>
            <person name="Smith A.G."/>
            <person name="Sprecher B.N."/>
            <person name="Wagner V."/>
            <person name="Wang W."/>
            <person name="Wang Z.-Y."/>
            <person name="Yan J."/>
            <person name="Yarish C."/>
            <person name="Zoeuner-Riek S."/>
            <person name="Zhuang Y."/>
            <person name="Zou Y."/>
            <person name="Lindquist E.A."/>
            <person name="Grimwood J."/>
            <person name="Barry K."/>
            <person name="Rokhsar D.S."/>
            <person name="Schmutz J."/>
            <person name="Stiller J.W."/>
            <person name="Grossman A.R."/>
            <person name="Prochnik S.E."/>
        </authorList>
    </citation>
    <scope>NUCLEOTIDE SEQUENCE [LARGE SCALE GENOMIC DNA]</scope>
    <source>
        <strain evidence="2">4086291</strain>
    </source>
</reference>
<name>A0A1X6NIA3_PORUM</name>
<dbReference type="EMBL" id="KV920794">
    <property type="protein sequence ID" value="OSX68282.1"/>
    <property type="molecule type" value="Genomic_DNA"/>
</dbReference>
<gene>
    <name evidence="2" type="ORF">BU14_3086s0001</name>
</gene>
<dbReference type="AlphaFoldDB" id="A0A1X6NIA3"/>
<dbReference type="Proteomes" id="UP000218209">
    <property type="component" value="Unassembled WGS sequence"/>
</dbReference>
<feature type="compositionally biased region" description="Polar residues" evidence="1">
    <location>
        <begin position="1"/>
        <end position="12"/>
    </location>
</feature>
<sequence>MPECQKPTSPSSLKCPRHTIRWSPRAMVGGGHAARHKHKRGAPTGRRRRRRPRSRRPAGRDTRAPPLLRSASYAAAPNGCGCDVAARRRVGRLGGDAGAGTHRVGGDRVDAVRVTGRTRGPPLDLRRPARPPARSRVEAGRRADILERSRSTMPIFAFQVLLNSIAGYPLTSAVRPTRAPTTAI</sequence>
<evidence type="ECO:0000313" key="2">
    <source>
        <dbReference type="EMBL" id="OSX68282.1"/>
    </source>
</evidence>
<feature type="region of interest" description="Disordered" evidence="1">
    <location>
        <begin position="116"/>
        <end position="139"/>
    </location>
</feature>
<feature type="region of interest" description="Disordered" evidence="1">
    <location>
        <begin position="1"/>
        <end position="70"/>
    </location>
</feature>
<feature type="compositionally biased region" description="Basic residues" evidence="1">
    <location>
        <begin position="33"/>
        <end position="57"/>
    </location>
</feature>
<evidence type="ECO:0000256" key="1">
    <source>
        <dbReference type="SAM" id="MobiDB-lite"/>
    </source>
</evidence>
<evidence type="ECO:0000313" key="3">
    <source>
        <dbReference type="Proteomes" id="UP000218209"/>
    </source>
</evidence>
<keyword evidence="3" id="KW-1185">Reference proteome</keyword>
<proteinExistence type="predicted"/>